<dbReference type="Proteomes" id="UP000316798">
    <property type="component" value="Chromosome"/>
</dbReference>
<feature type="compositionally biased region" description="Low complexity" evidence="1">
    <location>
        <begin position="31"/>
        <end position="47"/>
    </location>
</feature>
<evidence type="ECO:0000256" key="2">
    <source>
        <dbReference type="SAM" id="SignalP"/>
    </source>
</evidence>
<gene>
    <name evidence="3" type="ORF">EUB48_10960</name>
</gene>
<dbReference type="RefSeq" id="WP_142819086.1">
    <property type="nucleotide sequence ID" value="NZ_CP035503.1"/>
</dbReference>
<name>A0A515DBH6_9BURK</name>
<keyword evidence="2" id="KW-0732">Signal</keyword>
<dbReference type="OrthoDB" id="9926401at2"/>
<reference evidence="3 4" key="1">
    <citation type="submission" date="2019-01" db="EMBL/GenBank/DDBJ databases">
        <title>Genomic insights into a novel species Rhodoferax sp.</title>
        <authorList>
            <person name="Jin L."/>
        </authorList>
    </citation>
    <scope>NUCLEOTIDE SEQUENCE [LARGE SCALE GENOMIC DNA]</scope>
    <source>
        <strain evidence="3 4">CHu59-6-5</strain>
    </source>
</reference>
<feature type="signal peptide" evidence="2">
    <location>
        <begin position="1"/>
        <end position="22"/>
    </location>
</feature>
<proteinExistence type="predicted"/>
<accession>A0A515DBH6</accession>
<sequence>MKKIILPLSIALAQMLAVSAFAQTKGGEADPTGAKAAPSAPATPAEKAAARTDRKTEGAAAAKSETPQEGMPQSAGTAHKTTKAQRKAAHAKRKAAAAAAVKSGEIQAVPGQK</sequence>
<evidence type="ECO:0008006" key="5">
    <source>
        <dbReference type="Google" id="ProtNLM"/>
    </source>
</evidence>
<organism evidence="3 4">
    <name type="scientific">Rhodoferax sediminis</name>
    <dbReference type="NCBI Taxonomy" id="2509614"/>
    <lineage>
        <taxon>Bacteria</taxon>
        <taxon>Pseudomonadati</taxon>
        <taxon>Pseudomonadota</taxon>
        <taxon>Betaproteobacteria</taxon>
        <taxon>Burkholderiales</taxon>
        <taxon>Comamonadaceae</taxon>
        <taxon>Rhodoferax</taxon>
    </lineage>
</organism>
<feature type="chain" id="PRO_5021996438" description="Cell envelope biogenesis protein TolA" evidence="2">
    <location>
        <begin position="23"/>
        <end position="113"/>
    </location>
</feature>
<dbReference type="EMBL" id="CP035503">
    <property type="protein sequence ID" value="QDL37730.1"/>
    <property type="molecule type" value="Genomic_DNA"/>
</dbReference>
<feature type="compositionally biased region" description="Basic residues" evidence="1">
    <location>
        <begin position="80"/>
        <end position="95"/>
    </location>
</feature>
<feature type="region of interest" description="Disordered" evidence="1">
    <location>
        <begin position="24"/>
        <end position="113"/>
    </location>
</feature>
<dbReference type="KEGG" id="rhf:EUB48_10960"/>
<feature type="compositionally biased region" description="Basic and acidic residues" evidence="1">
    <location>
        <begin position="48"/>
        <end position="57"/>
    </location>
</feature>
<evidence type="ECO:0000313" key="3">
    <source>
        <dbReference type="EMBL" id="QDL37730.1"/>
    </source>
</evidence>
<evidence type="ECO:0000256" key="1">
    <source>
        <dbReference type="SAM" id="MobiDB-lite"/>
    </source>
</evidence>
<protein>
    <recommendedName>
        <fullName evidence="5">Cell envelope biogenesis protein TolA</fullName>
    </recommendedName>
</protein>
<dbReference type="AlphaFoldDB" id="A0A515DBH6"/>
<keyword evidence="4" id="KW-1185">Reference proteome</keyword>
<evidence type="ECO:0000313" key="4">
    <source>
        <dbReference type="Proteomes" id="UP000316798"/>
    </source>
</evidence>